<evidence type="ECO:0000313" key="2">
    <source>
        <dbReference type="Proteomes" id="UP000256899"/>
    </source>
</evidence>
<comment type="caution">
    <text evidence="1">The sequence shown here is derived from an EMBL/GenBank/DDBJ whole genome shotgun (WGS) entry which is preliminary data.</text>
</comment>
<name>A0A3E0U0W4_9GAMM</name>
<organism evidence="1 2">
    <name type="scientific">Thalassotalea euphylliae</name>
    <dbReference type="NCBI Taxonomy" id="1655234"/>
    <lineage>
        <taxon>Bacteria</taxon>
        <taxon>Pseudomonadati</taxon>
        <taxon>Pseudomonadota</taxon>
        <taxon>Gammaproteobacteria</taxon>
        <taxon>Alteromonadales</taxon>
        <taxon>Colwelliaceae</taxon>
        <taxon>Thalassotalea</taxon>
    </lineage>
</organism>
<reference evidence="2" key="1">
    <citation type="submission" date="2018-08" db="EMBL/GenBank/DDBJ databases">
        <title>Thalassotalea euphylliae genome.</title>
        <authorList>
            <person name="Summers S."/>
            <person name="Rice S.A."/>
            <person name="Freckelton M.L."/>
            <person name="Nedved B.T."/>
            <person name="Hadfield M.G."/>
        </authorList>
    </citation>
    <scope>NUCLEOTIDE SEQUENCE [LARGE SCALE GENOMIC DNA]</scope>
    <source>
        <strain evidence="2">H3</strain>
    </source>
</reference>
<dbReference type="EMBL" id="QUOT01000001">
    <property type="protein sequence ID" value="REL30339.1"/>
    <property type="molecule type" value="Genomic_DNA"/>
</dbReference>
<dbReference type="Proteomes" id="UP000256899">
    <property type="component" value="Unassembled WGS sequence"/>
</dbReference>
<gene>
    <name evidence="1" type="ORF">DXX94_06235</name>
</gene>
<accession>A0A3E0U0W4</accession>
<dbReference type="AlphaFoldDB" id="A0A3E0U0W4"/>
<keyword evidence="2" id="KW-1185">Reference proteome</keyword>
<evidence type="ECO:0000313" key="1">
    <source>
        <dbReference type="EMBL" id="REL30339.1"/>
    </source>
</evidence>
<sequence length="127" mass="14872">MFKAHCDYEISISDSIMYTTMRGVWNIEGVQQYFDDIKLKAEFVRHQPWVRIADTLEFEGGAMELMDALKEIQAWSLSNNCRYLFLVAPKPMNKTILDMHQATYENMKYVYSMEEAVSQAKAILKEK</sequence>
<evidence type="ECO:0008006" key="3">
    <source>
        <dbReference type="Google" id="ProtNLM"/>
    </source>
</evidence>
<proteinExistence type="predicted"/>
<protein>
    <recommendedName>
        <fullName evidence="3">STAS/SEC14 domain-containing protein</fullName>
    </recommendedName>
</protein>
<dbReference type="RefSeq" id="WP_116014590.1">
    <property type="nucleotide sequence ID" value="NZ_QUOT01000001.1"/>
</dbReference>